<dbReference type="PANTHER" id="PTHR43328">
    <property type="entry name" value="ACETYLTRANSFERASE-RELATED"/>
    <property type="match status" value="1"/>
</dbReference>
<sequence>MPNIQLRTTTHSDLEHFFLFQLDEEACHLAAFMPKDHDNKEVFMQKYDRILNDENISIRTILVDDVIAGSVSKFIMFGDAEITYWIDKPYWGKGVAATALKQFLTIENTRPIFGRVAFDNIGSQRVLEKCGFVKIATDHGFASARATEIEEYVYKLSS</sequence>
<dbReference type="InterPro" id="IPR016181">
    <property type="entry name" value="Acyl_CoA_acyltransferase"/>
</dbReference>
<dbReference type="Proteomes" id="UP000677244">
    <property type="component" value="Unassembled WGS sequence"/>
</dbReference>
<dbReference type="Gene3D" id="3.40.630.30">
    <property type="match status" value="1"/>
</dbReference>
<evidence type="ECO:0000259" key="1">
    <source>
        <dbReference type="PROSITE" id="PS51186"/>
    </source>
</evidence>
<dbReference type="EMBL" id="JAGHKO010000001">
    <property type="protein sequence ID" value="MBO9201035.1"/>
    <property type="molecule type" value="Genomic_DNA"/>
</dbReference>
<dbReference type="RefSeq" id="WP_209139066.1">
    <property type="nucleotide sequence ID" value="NZ_JAGHKO010000001.1"/>
</dbReference>
<gene>
    <name evidence="2" type="ORF">J7I42_12215</name>
</gene>
<protein>
    <submittedName>
        <fullName evidence="2">GNAT family N-acetyltransferase</fullName>
    </submittedName>
</protein>
<evidence type="ECO:0000313" key="3">
    <source>
        <dbReference type="Proteomes" id="UP000677244"/>
    </source>
</evidence>
<organism evidence="2 3">
    <name type="scientific">Niastella soli</name>
    <dbReference type="NCBI Taxonomy" id="2821487"/>
    <lineage>
        <taxon>Bacteria</taxon>
        <taxon>Pseudomonadati</taxon>
        <taxon>Bacteroidota</taxon>
        <taxon>Chitinophagia</taxon>
        <taxon>Chitinophagales</taxon>
        <taxon>Chitinophagaceae</taxon>
        <taxon>Niastella</taxon>
    </lineage>
</organism>
<accession>A0ABS3YT22</accession>
<evidence type="ECO:0000313" key="2">
    <source>
        <dbReference type="EMBL" id="MBO9201035.1"/>
    </source>
</evidence>
<comment type="caution">
    <text evidence="2">The sequence shown here is derived from an EMBL/GenBank/DDBJ whole genome shotgun (WGS) entry which is preliminary data.</text>
</comment>
<proteinExistence type="predicted"/>
<dbReference type="PANTHER" id="PTHR43328:SF1">
    <property type="entry name" value="N-ACETYLTRANSFERASE DOMAIN-CONTAINING PROTEIN"/>
    <property type="match status" value="1"/>
</dbReference>
<reference evidence="2 3" key="1">
    <citation type="submission" date="2021-03" db="EMBL/GenBank/DDBJ databases">
        <title>Assistant Professor.</title>
        <authorList>
            <person name="Huq M.A."/>
        </authorList>
    </citation>
    <scope>NUCLEOTIDE SEQUENCE [LARGE SCALE GENOMIC DNA]</scope>
    <source>
        <strain evidence="2 3">MAH-29</strain>
    </source>
</reference>
<dbReference type="SUPFAM" id="SSF55729">
    <property type="entry name" value="Acyl-CoA N-acyltransferases (Nat)"/>
    <property type="match status" value="1"/>
</dbReference>
<dbReference type="Pfam" id="PF13302">
    <property type="entry name" value="Acetyltransf_3"/>
    <property type="match status" value="1"/>
</dbReference>
<feature type="domain" description="N-acetyltransferase" evidence="1">
    <location>
        <begin position="4"/>
        <end position="154"/>
    </location>
</feature>
<dbReference type="PROSITE" id="PS51186">
    <property type="entry name" value="GNAT"/>
    <property type="match status" value="1"/>
</dbReference>
<dbReference type="InterPro" id="IPR000182">
    <property type="entry name" value="GNAT_dom"/>
</dbReference>
<keyword evidence="3" id="KW-1185">Reference proteome</keyword>
<name>A0ABS3YT22_9BACT</name>